<name>A0A9E8SFM1_9FLAO</name>
<organism evidence="2 3">
    <name type="scientific">Lacinutrix neustonica</name>
    <dbReference type="NCBI Taxonomy" id="2980107"/>
    <lineage>
        <taxon>Bacteria</taxon>
        <taxon>Pseudomonadati</taxon>
        <taxon>Bacteroidota</taxon>
        <taxon>Flavobacteriia</taxon>
        <taxon>Flavobacteriales</taxon>
        <taxon>Flavobacteriaceae</taxon>
        <taxon>Lacinutrix</taxon>
    </lineage>
</organism>
<protein>
    <submittedName>
        <fullName evidence="2">Uncharacterized protein</fullName>
    </submittedName>
</protein>
<dbReference type="AlphaFoldDB" id="A0A9E8SFM1"/>
<gene>
    <name evidence="2" type="ORF">N7U66_11735</name>
</gene>
<keyword evidence="3" id="KW-1185">Reference proteome</keyword>
<evidence type="ECO:0000313" key="3">
    <source>
        <dbReference type="Proteomes" id="UP001164705"/>
    </source>
</evidence>
<dbReference type="Proteomes" id="UP001164705">
    <property type="component" value="Chromosome"/>
</dbReference>
<dbReference type="KEGG" id="lnu:N7U66_11735"/>
<evidence type="ECO:0000256" key="1">
    <source>
        <dbReference type="SAM" id="MobiDB-lite"/>
    </source>
</evidence>
<reference evidence="2" key="1">
    <citation type="submission" date="2022-11" db="EMBL/GenBank/DDBJ databases">
        <title>Lacinutrix neustonica HL-RS19T sp. nov., isolated from the surface microlayer sample of brackish Lake Shihwa.</title>
        <authorList>
            <person name="Choi J.Y."/>
            <person name="Hwang C.Y."/>
        </authorList>
    </citation>
    <scope>NUCLEOTIDE SEQUENCE</scope>
    <source>
        <strain evidence="2">HL-RS19</strain>
    </source>
</reference>
<sequence length="40" mass="4515">MKKSLSVLFVFLVLLNCGELIPKPNDNSKNTTKAPRKKNK</sequence>
<proteinExistence type="predicted"/>
<evidence type="ECO:0000313" key="2">
    <source>
        <dbReference type="EMBL" id="WAC00905.1"/>
    </source>
</evidence>
<accession>A0A9E8SFM1</accession>
<dbReference type="EMBL" id="CP113088">
    <property type="protein sequence ID" value="WAC00905.1"/>
    <property type="molecule type" value="Genomic_DNA"/>
</dbReference>
<feature type="region of interest" description="Disordered" evidence="1">
    <location>
        <begin position="21"/>
        <end position="40"/>
    </location>
</feature>